<dbReference type="AlphaFoldDB" id="A0A6L7GNC7"/>
<evidence type="ECO:0000256" key="1">
    <source>
        <dbReference type="SAM" id="Phobius"/>
    </source>
</evidence>
<dbReference type="RefSeq" id="WP_160900203.1">
    <property type="nucleotide sequence ID" value="NZ_CP102850.1"/>
</dbReference>
<organism evidence="2 3">
    <name type="scientific">Gordonia mangrovi</name>
    <dbReference type="NCBI Taxonomy" id="2665643"/>
    <lineage>
        <taxon>Bacteria</taxon>
        <taxon>Bacillati</taxon>
        <taxon>Actinomycetota</taxon>
        <taxon>Actinomycetes</taxon>
        <taxon>Mycobacteriales</taxon>
        <taxon>Gordoniaceae</taxon>
        <taxon>Gordonia</taxon>
    </lineage>
</organism>
<evidence type="ECO:0000313" key="2">
    <source>
        <dbReference type="EMBL" id="MXP20028.1"/>
    </source>
</evidence>
<keyword evidence="1" id="KW-0472">Membrane</keyword>
<keyword evidence="1" id="KW-1133">Transmembrane helix</keyword>
<feature type="transmembrane region" description="Helical" evidence="1">
    <location>
        <begin position="102"/>
        <end position="120"/>
    </location>
</feature>
<comment type="caution">
    <text evidence="2">The sequence shown here is derived from an EMBL/GenBank/DDBJ whole genome shotgun (WGS) entry which is preliminary data.</text>
</comment>
<gene>
    <name evidence="2" type="ORF">GIY30_01425</name>
</gene>
<dbReference type="InterPro" id="IPR009793">
    <property type="entry name" value="DUF1361"/>
</dbReference>
<dbReference type="Pfam" id="PF07099">
    <property type="entry name" value="DUF1361"/>
    <property type="match status" value="1"/>
</dbReference>
<dbReference type="Proteomes" id="UP000475545">
    <property type="component" value="Unassembled WGS sequence"/>
</dbReference>
<feature type="transmembrane region" description="Helical" evidence="1">
    <location>
        <begin position="132"/>
        <end position="153"/>
    </location>
</feature>
<dbReference type="EMBL" id="WMBR01000001">
    <property type="protein sequence ID" value="MXP20028.1"/>
    <property type="molecule type" value="Genomic_DNA"/>
</dbReference>
<accession>A0A6L7GNC7</accession>
<name>A0A6L7GNC7_9ACTN</name>
<evidence type="ECO:0000313" key="3">
    <source>
        <dbReference type="Proteomes" id="UP000475545"/>
    </source>
</evidence>
<sequence>MTDARTVILLGALLATTGLTVALGVTDPAAPLTYPTRFLVWNLFLAWIPMAFALAFVVIRRRGWLIPVGLGWLAFLPNAPYLVTDLVHLGQGVDLWRHVLQYGFAAWTGIMLGVVSMLLVHRRVDRDHGVLAGWAVVAVSVGLCAVGIVIGRFQRWNSWDLVTRPDAVVASTLEWVRSPLAEVESTGVAVAVAAFFGLAYLTVWSLGATDLLARRASR</sequence>
<keyword evidence="1" id="KW-0812">Transmembrane</keyword>
<keyword evidence="3" id="KW-1185">Reference proteome</keyword>
<proteinExistence type="predicted"/>
<protein>
    <submittedName>
        <fullName evidence="2">DUF1361 domain-containing protein</fullName>
    </submittedName>
</protein>
<feature type="transmembrane region" description="Helical" evidence="1">
    <location>
        <begin position="188"/>
        <end position="213"/>
    </location>
</feature>
<feature type="transmembrane region" description="Helical" evidence="1">
    <location>
        <begin position="38"/>
        <end position="57"/>
    </location>
</feature>
<reference evidence="2 3" key="1">
    <citation type="submission" date="2019-11" db="EMBL/GenBank/DDBJ databases">
        <title>Gordonia sp. nov., a novel actinobacterium isolated from mangrove soil in Hainan.</title>
        <authorList>
            <person name="Huang X."/>
            <person name="Xie Y."/>
            <person name="Chu X."/>
            <person name="Xiao K."/>
        </authorList>
    </citation>
    <scope>NUCLEOTIDE SEQUENCE [LARGE SCALE GENOMIC DNA]</scope>
    <source>
        <strain evidence="2 3">HNM0687</strain>
    </source>
</reference>
<feature type="transmembrane region" description="Helical" evidence="1">
    <location>
        <begin position="64"/>
        <end position="82"/>
    </location>
</feature>